<dbReference type="PANTHER" id="PTHR12802:SF44">
    <property type="entry name" value="SWI_SNF COMPLEX SUBUNIT SWI3B"/>
    <property type="match status" value="1"/>
</dbReference>
<protein>
    <submittedName>
        <fullName evidence="13">SWI/SNF complex subunit SWI3B-like</fullName>
    </submittedName>
</protein>
<dbReference type="Pfam" id="PF00249">
    <property type="entry name" value="Myb_DNA-binding"/>
    <property type="match status" value="1"/>
</dbReference>
<gene>
    <name evidence="13" type="primary">LOC140016116</name>
</gene>
<dbReference type="Gene3D" id="1.10.10.10">
    <property type="entry name" value="Winged helix-like DNA-binding domain superfamily/Winged helix DNA-binding domain"/>
    <property type="match status" value="1"/>
</dbReference>
<organism evidence="12 13">
    <name type="scientific">Coffea arabica</name>
    <name type="common">Arabian coffee</name>
    <dbReference type="NCBI Taxonomy" id="13443"/>
    <lineage>
        <taxon>Eukaryota</taxon>
        <taxon>Viridiplantae</taxon>
        <taxon>Streptophyta</taxon>
        <taxon>Embryophyta</taxon>
        <taxon>Tracheophyta</taxon>
        <taxon>Spermatophyta</taxon>
        <taxon>Magnoliopsida</taxon>
        <taxon>eudicotyledons</taxon>
        <taxon>Gunneridae</taxon>
        <taxon>Pentapetalae</taxon>
        <taxon>asterids</taxon>
        <taxon>lamiids</taxon>
        <taxon>Gentianales</taxon>
        <taxon>Rubiaceae</taxon>
        <taxon>Ixoroideae</taxon>
        <taxon>Gardenieae complex</taxon>
        <taxon>Bertiereae - Coffeeae clade</taxon>
        <taxon>Coffeeae</taxon>
        <taxon>Coffea</taxon>
    </lineage>
</organism>
<dbReference type="GeneID" id="140016116"/>
<evidence type="ECO:0000259" key="11">
    <source>
        <dbReference type="PROSITE" id="PS51294"/>
    </source>
</evidence>
<evidence type="ECO:0000256" key="7">
    <source>
        <dbReference type="SAM" id="MobiDB-lite"/>
    </source>
</evidence>
<dbReference type="InterPro" id="IPR036388">
    <property type="entry name" value="WH-like_DNA-bd_sf"/>
</dbReference>
<dbReference type="Proteomes" id="UP001652660">
    <property type="component" value="Chromosome 10c"/>
</dbReference>
<feature type="compositionally biased region" description="Basic and acidic residues" evidence="7">
    <location>
        <begin position="1"/>
        <end position="11"/>
    </location>
</feature>
<dbReference type="PROSITE" id="PS50090">
    <property type="entry name" value="MYB_LIKE"/>
    <property type="match status" value="1"/>
</dbReference>
<sequence>MGTDNNHHHNNDTTITTTPATLGPNISNNNNNSSSTANNKSPPKPPIKPAEPPTPTTTTTLQPFGSSPNTADSDFISIPSYSRWFSWDNIHQCELRFLPEFFDGRSASKNPKTYKYYRNAIIQRFRDNPSSTPTKKITFTEVRKTIVGDVGSIRRVFDFLEAWGLINYSPSSSSSSSNKAAAAPQQLSHNDNKDSSSSATKSAAAPPPPPPPDAPPSASADNSTTAAAAGGPKKRLCSACKSPCTISCFTSDKHNLTLCARCYVSNNFRVGISSTDFRRVEISDVVKTDWTDKETLHLLEAIMHYGDDWKKVAEHVGGGRSDKDCVARFLKLPFGEQFVGAPESSEMVDNQLTSRGSSFQNKRMRLSPLADASNPILAQAAFLSALAGVEVAEVAAHAAVTALSDFAGVKIKANLKSVPADAKQQDFDVASHGDTAYRMDGALAEAQSELEKEEEDVERALSEIAVQTKELQDKIVHFEELDLQVERESQQLQQLKDLLYVDQLTLLFYKAAAHKSGESMVESIKAE</sequence>
<feature type="region of interest" description="Disordered" evidence="7">
    <location>
        <begin position="170"/>
        <end position="227"/>
    </location>
</feature>
<feature type="region of interest" description="Disordered" evidence="7">
    <location>
        <begin position="1"/>
        <end position="70"/>
    </location>
</feature>
<keyword evidence="12" id="KW-1185">Reference proteome</keyword>
<evidence type="ECO:0000259" key="10">
    <source>
        <dbReference type="PROSITE" id="PS51293"/>
    </source>
</evidence>
<name>A0ABM4W126_COFAR</name>
<keyword evidence="5" id="KW-0539">Nucleus</keyword>
<evidence type="ECO:0000256" key="3">
    <source>
        <dbReference type="ARBA" id="ARBA00023125"/>
    </source>
</evidence>
<dbReference type="InterPro" id="IPR001005">
    <property type="entry name" value="SANT/Myb"/>
</dbReference>
<dbReference type="RefSeq" id="XP_071925434.1">
    <property type="nucleotide sequence ID" value="XM_072069333.1"/>
</dbReference>
<dbReference type="PROSITE" id="PS51293">
    <property type="entry name" value="SANT"/>
    <property type="match status" value="1"/>
</dbReference>
<evidence type="ECO:0000256" key="5">
    <source>
        <dbReference type="ARBA" id="ARBA00023242"/>
    </source>
</evidence>
<feature type="compositionally biased region" description="Polar residues" evidence="7">
    <location>
        <begin position="61"/>
        <end position="70"/>
    </location>
</feature>
<comment type="subcellular location">
    <subcellularLocation>
        <location evidence="1">Nucleus</location>
    </subcellularLocation>
</comment>
<dbReference type="InterPro" id="IPR007526">
    <property type="entry name" value="SWIRM"/>
</dbReference>
<reference evidence="13" key="1">
    <citation type="submission" date="2025-08" db="UniProtKB">
        <authorList>
            <consortium name="RefSeq"/>
        </authorList>
    </citation>
    <scope>IDENTIFICATION</scope>
    <source>
        <tissue evidence="13">Leaves</tissue>
    </source>
</reference>
<evidence type="ECO:0000259" key="9">
    <source>
        <dbReference type="PROSITE" id="PS50934"/>
    </source>
</evidence>
<dbReference type="PROSITE" id="PS51294">
    <property type="entry name" value="HTH_MYB"/>
    <property type="match status" value="1"/>
</dbReference>
<feature type="domain" description="HTH myb-type" evidence="11">
    <location>
        <begin position="282"/>
        <end position="325"/>
    </location>
</feature>
<dbReference type="InterPro" id="IPR017930">
    <property type="entry name" value="Myb_dom"/>
</dbReference>
<dbReference type="Pfam" id="PF04433">
    <property type="entry name" value="SWIRM"/>
    <property type="match status" value="1"/>
</dbReference>
<feature type="domain" description="SANT" evidence="10">
    <location>
        <begin position="285"/>
        <end position="337"/>
    </location>
</feature>
<keyword evidence="3" id="KW-0238">DNA-binding</keyword>
<evidence type="ECO:0000256" key="4">
    <source>
        <dbReference type="ARBA" id="ARBA00023163"/>
    </source>
</evidence>
<dbReference type="PROSITE" id="PS50934">
    <property type="entry name" value="SWIRM"/>
    <property type="match status" value="1"/>
</dbReference>
<dbReference type="Gene3D" id="1.10.10.60">
    <property type="entry name" value="Homeodomain-like"/>
    <property type="match status" value="1"/>
</dbReference>
<feature type="domain" description="SWIRM" evidence="9">
    <location>
        <begin position="76"/>
        <end position="177"/>
    </location>
</feature>
<keyword evidence="4" id="KW-0804">Transcription</keyword>
<feature type="compositionally biased region" description="Low complexity" evidence="7">
    <location>
        <begin position="216"/>
        <end position="227"/>
    </location>
</feature>
<evidence type="ECO:0000256" key="6">
    <source>
        <dbReference type="SAM" id="Coils"/>
    </source>
</evidence>
<feature type="domain" description="Myb-like" evidence="8">
    <location>
        <begin position="282"/>
        <end position="333"/>
    </location>
</feature>
<feature type="coiled-coil region" evidence="6">
    <location>
        <begin position="443"/>
        <end position="498"/>
    </location>
</feature>
<dbReference type="InterPro" id="IPR017884">
    <property type="entry name" value="SANT_dom"/>
</dbReference>
<feature type="compositionally biased region" description="Pro residues" evidence="7">
    <location>
        <begin position="42"/>
        <end position="55"/>
    </location>
</feature>
<evidence type="ECO:0000256" key="1">
    <source>
        <dbReference type="ARBA" id="ARBA00004123"/>
    </source>
</evidence>
<dbReference type="SUPFAM" id="SSF46689">
    <property type="entry name" value="Homeodomain-like"/>
    <property type="match status" value="2"/>
</dbReference>
<evidence type="ECO:0000259" key="8">
    <source>
        <dbReference type="PROSITE" id="PS50090"/>
    </source>
</evidence>
<feature type="compositionally biased region" description="Low complexity" evidence="7">
    <location>
        <begin position="195"/>
        <end position="204"/>
    </location>
</feature>
<feature type="compositionally biased region" description="Low complexity" evidence="7">
    <location>
        <begin position="12"/>
        <end position="41"/>
    </location>
</feature>
<dbReference type="PANTHER" id="PTHR12802">
    <property type="entry name" value="SWI/SNF COMPLEX-RELATED"/>
    <property type="match status" value="1"/>
</dbReference>
<keyword evidence="2" id="KW-0805">Transcription regulation</keyword>
<feature type="compositionally biased region" description="Pro residues" evidence="7">
    <location>
        <begin position="205"/>
        <end position="215"/>
    </location>
</feature>
<dbReference type="SMART" id="SM00717">
    <property type="entry name" value="SANT"/>
    <property type="match status" value="1"/>
</dbReference>
<evidence type="ECO:0000313" key="13">
    <source>
        <dbReference type="RefSeq" id="XP_071925434.1"/>
    </source>
</evidence>
<dbReference type="CDD" id="cd00167">
    <property type="entry name" value="SANT"/>
    <property type="match status" value="1"/>
</dbReference>
<evidence type="ECO:0000313" key="12">
    <source>
        <dbReference type="Proteomes" id="UP001652660"/>
    </source>
</evidence>
<accession>A0ABM4W126</accession>
<dbReference type="InterPro" id="IPR009057">
    <property type="entry name" value="Homeodomain-like_sf"/>
</dbReference>
<proteinExistence type="predicted"/>
<keyword evidence="6" id="KW-0175">Coiled coil</keyword>
<evidence type="ECO:0000256" key="2">
    <source>
        <dbReference type="ARBA" id="ARBA00023015"/>
    </source>
</evidence>